<feature type="transmembrane region" description="Helical" evidence="1">
    <location>
        <begin position="59"/>
        <end position="82"/>
    </location>
</feature>
<name>A0A7T1FV16_9SPIT</name>
<evidence type="ECO:0000313" key="2">
    <source>
        <dbReference type="EMBL" id="QPM99263.1"/>
    </source>
</evidence>
<sequence length="100" mass="12570">MKLYNLIFKARILFFNLMPVVERNYTLQKTYELFYHRLNWTIISCLSTFLIYFKTIKLIYFSVIFYRFLSLNFFKYSTNYWLIFNQKLNLKLPFMVRIFH</sequence>
<feature type="transmembrane region" description="Helical" evidence="1">
    <location>
        <begin position="34"/>
        <end position="53"/>
    </location>
</feature>
<accession>A0A7T1FV16</accession>
<evidence type="ECO:0000256" key="1">
    <source>
        <dbReference type="SAM" id="Phobius"/>
    </source>
</evidence>
<dbReference type="EMBL" id="MK889230">
    <property type="protein sequence ID" value="QPM99263.1"/>
    <property type="molecule type" value="Genomic_DNA"/>
</dbReference>
<gene>
    <name evidence="2" type="ORF">MitoLV_35</name>
</gene>
<keyword evidence="1" id="KW-1133">Transmembrane helix</keyword>
<keyword evidence="2" id="KW-0496">Mitochondrion</keyword>
<proteinExistence type="predicted"/>
<reference evidence="2" key="1">
    <citation type="journal article" date="2020" name="Sci. Rep.">
        <title>Morphology, ultrastructure, genomics, and phylogeny of Euplotes vanleeuwenhoeki sp. nov. and its ultra-reduced endosymbiont 'Candidatus Pinguicoccus supinus' sp. nov.</title>
        <authorList>
            <person name="Serra V."/>
            <person name="Gammuto L."/>
            <person name="Nitla V."/>
            <person name="Castelli M."/>
            <person name="Lanzoni O."/>
            <person name="Sassera D."/>
            <person name="Bandi C."/>
            <person name="Sandeep B.V."/>
            <person name="Verni F."/>
            <person name="Modeo L."/>
            <person name="Petroni G."/>
        </authorList>
    </citation>
    <scope>NUCLEOTIDE SEQUENCE</scope>
    <source>
        <strain evidence="2">KKR18</strain>
    </source>
</reference>
<geneLocation type="mitochondrion" evidence="2"/>
<protein>
    <submittedName>
        <fullName evidence="2">Uncharacterized protein</fullName>
    </submittedName>
</protein>
<organism evidence="2">
    <name type="scientific">Euplotes vanleeuwenhoeki</name>
    <dbReference type="NCBI Taxonomy" id="2794224"/>
    <lineage>
        <taxon>Eukaryota</taxon>
        <taxon>Sar</taxon>
        <taxon>Alveolata</taxon>
        <taxon>Ciliophora</taxon>
        <taxon>Intramacronucleata</taxon>
        <taxon>Spirotrichea</taxon>
        <taxon>Hypotrichia</taxon>
        <taxon>Euplotida</taxon>
        <taxon>Euplotidae</taxon>
        <taxon>Euplotes</taxon>
    </lineage>
</organism>
<keyword evidence="1" id="KW-0812">Transmembrane</keyword>
<keyword evidence="1" id="KW-0472">Membrane</keyword>
<dbReference type="AlphaFoldDB" id="A0A7T1FV16"/>